<keyword evidence="3 6" id="KW-0812">Transmembrane</keyword>
<name>A0A2P2CF26_9ZZZZ</name>
<comment type="subcellular location">
    <subcellularLocation>
        <location evidence="1">Cell membrane</location>
        <topology evidence="1">Multi-pass membrane protein</topology>
    </subcellularLocation>
</comment>
<dbReference type="GO" id="GO:0005886">
    <property type="term" value="C:plasma membrane"/>
    <property type="evidence" value="ECO:0007669"/>
    <property type="project" value="UniProtKB-SubCell"/>
</dbReference>
<organism evidence="8">
    <name type="scientific">metagenome</name>
    <dbReference type="NCBI Taxonomy" id="256318"/>
    <lineage>
        <taxon>unclassified sequences</taxon>
        <taxon>metagenomes</taxon>
    </lineage>
</organism>
<evidence type="ECO:0000259" key="7">
    <source>
        <dbReference type="Pfam" id="PF00482"/>
    </source>
</evidence>
<sequence length="242" mass="25224">MTWALVCAGCAAAAAGLVSASVTRWRVPLRRPGGRRESATGEGLMARGRWLWVSLAFVAGVVFGPGRSGVPLGAMGAVGVWWLVSRAEPPAARRRREAVRRDLPHVVELFAAALAAGGAPTGALGQVCRALPGPAADELRDVTAGLGLGRPPLDVWLDLSRHPQLGALGRTMARAERSGAPVVEEVRRLADDLASEARVELEDRARAVGVKAALPLGLCLLPAFLVLGIVPLVVGAVGAIRW</sequence>
<gene>
    <name evidence="8" type="ORF">NOCA280025</name>
</gene>
<accession>A0A2P2CF26</accession>
<proteinExistence type="predicted"/>
<evidence type="ECO:0000256" key="1">
    <source>
        <dbReference type="ARBA" id="ARBA00004651"/>
    </source>
</evidence>
<feature type="transmembrane region" description="Helical" evidence="6">
    <location>
        <begin position="51"/>
        <end position="84"/>
    </location>
</feature>
<protein>
    <submittedName>
        <fullName evidence="8">Type II secretion system F domain protein</fullName>
    </submittedName>
</protein>
<dbReference type="InterPro" id="IPR018076">
    <property type="entry name" value="T2SS_GspF_dom"/>
</dbReference>
<feature type="domain" description="Type II secretion system protein GspF" evidence="7">
    <location>
        <begin position="108"/>
        <end position="227"/>
    </location>
</feature>
<feature type="transmembrane region" description="Helical" evidence="6">
    <location>
        <begin position="214"/>
        <end position="240"/>
    </location>
</feature>
<dbReference type="Pfam" id="PF00482">
    <property type="entry name" value="T2SSF"/>
    <property type="match status" value="1"/>
</dbReference>
<keyword evidence="2" id="KW-1003">Cell membrane</keyword>
<dbReference type="PANTHER" id="PTHR35007">
    <property type="entry name" value="INTEGRAL MEMBRANE PROTEIN-RELATED"/>
    <property type="match status" value="1"/>
</dbReference>
<evidence type="ECO:0000256" key="3">
    <source>
        <dbReference type="ARBA" id="ARBA00022692"/>
    </source>
</evidence>
<keyword evidence="4 6" id="KW-1133">Transmembrane helix</keyword>
<dbReference type="AlphaFoldDB" id="A0A2P2CF26"/>
<evidence type="ECO:0000256" key="4">
    <source>
        <dbReference type="ARBA" id="ARBA00022989"/>
    </source>
</evidence>
<evidence type="ECO:0000256" key="6">
    <source>
        <dbReference type="SAM" id="Phobius"/>
    </source>
</evidence>
<dbReference type="EMBL" id="CZKA01000078">
    <property type="protein sequence ID" value="CUR60563.1"/>
    <property type="molecule type" value="Genomic_DNA"/>
</dbReference>
<evidence type="ECO:0000256" key="2">
    <source>
        <dbReference type="ARBA" id="ARBA00022475"/>
    </source>
</evidence>
<keyword evidence="5 6" id="KW-0472">Membrane</keyword>
<reference evidence="8" key="1">
    <citation type="submission" date="2015-08" db="EMBL/GenBank/DDBJ databases">
        <authorList>
            <person name="Babu N.S."/>
            <person name="Beckwith C.J."/>
            <person name="Beseler K.G."/>
            <person name="Brison A."/>
            <person name="Carone J.V."/>
            <person name="Caskin T.P."/>
            <person name="Diamond M."/>
            <person name="Durham M.E."/>
            <person name="Foxe J.M."/>
            <person name="Go M."/>
            <person name="Henderson B.A."/>
            <person name="Jones I.B."/>
            <person name="McGettigan J.A."/>
            <person name="Micheletti S.J."/>
            <person name="Nasrallah M.E."/>
            <person name="Ortiz D."/>
            <person name="Piller C.R."/>
            <person name="Privatt S.R."/>
            <person name="Schneider S.L."/>
            <person name="Sharp S."/>
            <person name="Smith T.C."/>
            <person name="Stanton J.D."/>
            <person name="Ullery H.E."/>
            <person name="Wilson R.J."/>
            <person name="Serrano M.G."/>
            <person name="Buck G."/>
            <person name="Lee V."/>
            <person name="Wang Y."/>
            <person name="Carvalho R."/>
            <person name="Voegtly L."/>
            <person name="Shi R."/>
            <person name="Duckworth R."/>
            <person name="Johnson A."/>
            <person name="Loviza R."/>
            <person name="Walstead R."/>
            <person name="Shah Z."/>
            <person name="Kiflezghi M."/>
            <person name="Wade K."/>
            <person name="Ball S.L."/>
            <person name="Bradley K.W."/>
            <person name="Asai D.J."/>
            <person name="Bowman C.A."/>
            <person name="Russell D.A."/>
            <person name="Pope W.H."/>
            <person name="Jacobs-Sera D."/>
            <person name="Hendrix R.W."/>
            <person name="Hatfull G.F."/>
        </authorList>
    </citation>
    <scope>NUCLEOTIDE SEQUENCE</scope>
</reference>
<evidence type="ECO:0000313" key="8">
    <source>
        <dbReference type="EMBL" id="CUR60563.1"/>
    </source>
</evidence>
<evidence type="ECO:0000256" key="5">
    <source>
        <dbReference type="ARBA" id="ARBA00023136"/>
    </source>
</evidence>
<dbReference type="PANTHER" id="PTHR35007:SF3">
    <property type="entry name" value="POSSIBLE CONSERVED ALANINE RICH MEMBRANE PROTEIN"/>
    <property type="match status" value="1"/>
</dbReference>